<sequence>MTDEFLTHLAALTRERHPDTSPIALRETASYLSQQFTRVGLDVSTHRFEALGQTYDNVIGTTPVENGTATAPLILAAHYDTVEGSPGADDNASALTVLIEVARRLQQTALTRPVQFVAFCLEEEDLLGSRAYASHLAKTGQSVYGAIVLECVGYASDQEGSQRTPSGIPVAVPSVGNFLALIGNQASAALTAALSQAMAPTIPVVPLVVPGNGEQLPDTRRSDHTAFWEQGFAAVMVTDTANFRNPHYHRSTDTVDTLNLKFLASVADAVTNAVLALAATPERS</sequence>
<dbReference type="PANTHER" id="PTHR12147:SF26">
    <property type="entry name" value="PEPTIDASE M28 DOMAIN-CONTAINING PROTEIN"/>
    <property type="match status" value="1"/>
</dbReference>
<name>A0A330L483_9BACT</name>
<dbReference type="Pfam" id="PF04389">
    <property type="entry name" value="Peptidase_M28"/>
    <property type="match status" value="1"/>
</dbReference>
<dbReference type="Gene3D" id="3.40.630.10">
    <property type="entry name" value="Zn peptidases"/>
    <property type="match status" value="1"/>
</dbReference>
<evidence type="ECO:0000313" key="3">
    <source>
        <dbReference type="Proteomes" id="UP000248168"/>
    </source>
</evidence>
<organism evidence="2 3">
    <name type="scientific">Nitrospira lenta</name>
    <dbReference type="NCBI Taxonomy" id="1436998"/>
    <lineage>
        <taxon>Bacteria</taxon>
        <taxon>Pseudomonadati</taxon>
        <taxon>Nitrospirota</taxon>
        <taxon>Nitrospiria</taxon>
        <taxon>Nitrospirales</taxon>
        <taxon>Nitrospiraceae</taxon>
        <taxon>Nitrospira</taxon>
    </lineage>
</organism>
<dbReference type="OrthoDB" id="9778250at2"/>
<gene>
    <name evidence="2" type="ORF">NITLEN_11139</name>
</gene>
<dbReference type="EMBL" id="OUNR01000001">
    <property type="protein sequence ID" value="SPP64053.1"/>
    <property type="molecule type" value="Genomic_DNA"/>
</dbReference>
<proteinExistence type="predicted"/>
<keyword evidence="3" id="KW-1185">Reference proteome</keyword>
<protein>
    <submittedName>
        <fullName evidence="2">Peptidase, M28 family</fullName>
    </submittedName>
</protein>
<feature type="domain" description="Peptidase M28" evidence="1">
    <location>
        <begin position="57"/>
        <end position="273"/>
    </location>
</feature>
<dbReference type="InParanoid" id="A0A330L483"/>
<evidence type="ECO:0000259" key="1">
    <source>
        <dbReference type="Pfam" id="PF04389"/>
    </source>
</evidence>
<accession>A0A330L483</accession>
<dbReference type="GO" id="GO:0006508">
    <property type="term" value="P:proteolysis"/>
    <property type="evidence" value="ECO:0007669"/>
    <property type="project" value="InterPro"/>
</dbReference>
<dbReference type="GO" id="GO:0008235">
    <property type="term" value="F:metalloexopeptidase activity"/>
    <property type="evidence" value="ECO:0007669"/>
    <property type="project" value="InterPro"/>
</dbReference>
<dbReference type="SUPFAM" id="SSF53187">
    <property type="entry name" value="Zn-dependent exopeptidases"/>
    <property type="match status" value="1"/>
</dbReference>
<dbReference type="InterPro" id="IPR045175">
    <property type="entry name" value="M28_fam"/>
</dbReference>
<reference evidence="3" key="1">
    <citation type="submission" date="2018-04" db="EMBL/GenBank/DDBJ databases">
        <authorList>
            <person name="Lucker S."/>
            <person name="Sakoula D."/>
        </authorList>
    </citation>
    <scope>NUCLEOTIDE SEQUENCE [LARGE SCALE GENOMIC DNA]</scope>
</reference>
<dbReference type="Proteomes" id="UP000248168">
    <property type="component" value="Unassembled WGS sequence"/>
</dbReference>
<dbReference type="InterPro" id="IPR007484">
    <property type="entry name" value="Peptidase_M28"/>
</dbReference>
<dbReference type="AlphaFoldDB" id="A0A330L483"/>
<dbReference type="FunCoup" id="A0A330L483">
    <property type="interactions" value="69"/>
</dbReference>
<dbReference type="RefSeq" id="WP_121988481.1">
    <property type="nucleotide sequence ID" value="NZ_OUNR01000001.1"/>
</dbReference>
<evidence type="ECO:0000313" key="2">
    <source>
        <dbReference type="EMBL" id="SPP64053.1"/>
    </source>
</evidence>
<dbReference type="PANTHER" id="PTHR12147">
    <property type="entry name" value="METALLOPEPTIDASE M28 FAMILY MEMBER"/>
    <property type="match status" value="1"/>
</dbReference>